<evidence type="ECO:0000313" key="2">
    <source>
        <dbReference type="EMBL" id="EIE24536.1"/>
    </source>
</evidence>
<proteinExistence type="predicted"/>
<feature type="coiled-coil region" evidence="1">
    <location>
        <begin position="5"/>
        <end position="59"/>
    </location>
</feature>
<comment type="caution">
    <text evidence="2">The sequence shown here is derived from an EMBL/GenBank/DDBJ whole genome shotgun (WGS) entry which is preliminary data.</text>
</comment>
<gene>
    <name evidence="2" type="ORF">COCSUDRAFT_61966</name>
</gene>
<sequence>MAQQHEWLREKVGQLEQKIETQQEKIDRAIKDEDSQSLINSYKEMMARLVEEKKDIYQQLSALASPALLNGTYRLQGAVADLYDGTIKTGQHFFNAAGKPNWVIFDSATGAVQGTVVGAIKARATVQKQANDGGFGSVDALLIAASNGTGLSGLPAYTDKIPNYPLAIPYQSGYVFLTGGQPNKEGGR</sequence>
<reference evidence="2 3" key="1">
    <citation type="journal article" date="2012" name="Genome Biol.">
        <title>The genome of the polar eukaryotic microalga coccomyxa subellipsoidea reveals traits of cold adaptation.</title>
        <authorList>
            <person name="Blanc G."/>
            <person name="Agarkova I."/>
            <person name="Grimwood J."/>
            <person name="Kuo A."/>
            <person name="Brueggeman A."/>
            <person name="Dunigan D."/>
            <person name="Gurnon J."/>
            <person name="Ladunga I."/>
            <person name="Lindquist E."/>
            <person name="Lucas S."/>
            <person name="Pangilinan J."/>
            <person name="Proschold T."/>
            <person name="Salamov A."/>
            <person name="Schmutz J."/>
            <person name="Weeks D."/>
            <person name="Yamada T."/>
            <person name="Claverie J.M."/>
            <person name="Grigoriev I."/>
            <person name="Van Etten J."/>
            <person name="Lomsadze A."/>
            <person name="Borodovsky M."/>
        </authorList>
    </citation>
    <scope>NUCLEOTIDE SEQUENCE [LARGE SCALE GENOMIC DNA]</scope>
    <source>
        <strain evidence="2 3">C-169</strain>
    </source>
</reference>
<accession>I0Z1L7</accession>
<dbReference type="GeneID" id="17042538"/>
<evidence type="ECO:0000313" key="3">
    <source>
        <dbReference type="Proteomes" id="UP000007264"/>
    </source>
</evidence>
<organism evidence="2 3">
    <name type="scientific">Coccomyxa subellipsoidea (strain C-169)</name>
    <name type="common">Green microalga</name>
    <dbReference type="NCBI Taxonomy" id="574566"/>
    <lineage>
        <taxon>Eukaryota</taxon>
        <taxon>Viridiplantae</taxon>
        <taxon>Chlorophyta</taxon>
        <taxon>core chlorophytes</taxon>
        <taxon>Trebouxiophyceae</taxon>
        <taxon>Trebouxiophyceae incertae sedis</taxon>
        <taxon>Coccomyxaceae</taxon>
        <taxon>Coccomyxa</taxon>
        <taxon>Coccomyxa subellipsoidea</taxon>
    </lineage>
</organism>
<keyword evidence="3" id="KW-1185">Reference proteome</keyword>
<dbReference type="EMBL" id="AGSI01000005">
    <property type="protein sequence ID" value="EIE24536.1"/>
    <property type="molecule type" value="Genomic_DNA"/>
</dbReference>
<name>I0Z1L7_COCSC</name>
<dbReference type="KEGG" id="csl:COCSUDRAFT_61966"/>
<keyword evidence="1" id="KW-0175">Coiled coil</keyword>
<protein>
    <submittedName>
        <fullName evidence="2">Uncharacterized protein</fullName>
    </submittedName>
</protein>
<dbReference type="RefSeq" id="XP_005649080.1">
    <property type="nucleotide sequence ID" value="XM_005649023.1"/>
</dbReference>
<dbReference type="AlphaFoldDB" id="I0Z1L7"/>
<dbReference type="Proteomes" id="UP000007264">
    <property type="component" value="Unassembled WGS sequence"/>
</dbReference>
<evidence type="ECO:0000256" key="1">
    <source>
        <dbReference type="SAM" id="Coils"/>
    </source>
</evidence>